<dbReference type="PANTHER" id="PTHR23504:SF15">
    <property type="entry name" value="MAJOR FACILITATOR SUPERFAMILY (MFS) PROFILE DOMAIN-CONTAINING PROTEIN"/>
    <property type="match status" value="1"/>
</dbReference>
<evidence type="ECO:0000313" key="9">
    <source>
        <dbReference type="Proteomes" id="UP000006671"/>
    </source>
</evidence>
<dbReference type="GO" id="GO:0022857">
    <property type="term" value="F:transmembrane transporter activity"/>
    <property type="evidence" value="ECO:0007669"/>
    <property type="project" value="InterPro"/>
</dbReference>
<name>D2VPZ5_NAEGR</name>
<dbReference type="GeneID" id="8855962"/>
<dbReference type="Pfam" id="PF07690">
    <property type="entry name" value="MFS_1"/>
    <property type="match status" value="1"/>
</dbReference>
<dbReference type="OMA" id="HICASIG"/>
<accession>D2VPZ5</accession>
<evidence type="ECO:0000256" key="2">
    <source>
        <dbReference type="ARBA" id="ARBA00022448"/>
    </source>
</evidence>
<dbReference type="SUPFAM" id="SSF103473">
    <property type="entry name" value="MFS general substrate transporter"/>
    <property type="match status" value="1"/>
</dbReference>
<dbReference type="OrthoDB" id="419616at2759"/>
<feature type="transmembrane region" description="Helical" evidence="7">
    <location>
        <begin position="548"/>
        <end position="567"/>
    </location>
</feature>
<feature type="transmembrane region" description="Helical" evidence="7">
    <location>
        <begin position="295"/>
        <end position="317"/>
    </location>
</feature>
<evidence type="ECO:0000256" key="7">
    <source>
        <dbReference type="SAM" id="Phobius"/>
    </source>
</evidence>
<organism evidence="9">
    <name type="scientific">Naegleria gruberi</name>
    <name type="common">Amoeba</name>
    <dbReference type="NCBI Taxonomy" id="5762"/>
    <lineage>
        <taxon>Eukaryota</taxon>
        <taxon>Discoba</taxon>
        <taxon>Heterolobosea</taxon>
        <taxon>Tetramitia</taxon>
        <taxon>Eutetramitia</taxon>
        <taxon>Vahlkampfiidae</taxon>
        <taxon>Naegleria</taxon>
    </lineage>
</organism>
<dbReference type="PANTHER" id="PTHR23504">
    <property type="entry name" value="MAJOR FACILITATOR SUPERFAMILY DOMAIN-CONTAINING PROTEIN 10"/>
    <property type="match status" value="1"/>
</dbReference>
<keyword evidence="4 7" id="KW-1133">Transmembrane helix</keyword>
<feature type="transmembrane region" description="Helical" evidence="7">
    <location>
        <begin position="433"/>
        <end position="457"/>
    </location>
</feature>
<feature type="transmembrane region" description="Helical" evidence="7">
    <location>
        <begin position="189"/>
        <end position="206"/>
    </location>
</feature>
<dbReference type="EMBL" id="GG738888">
    <property type="protein sequence ID" value="EFC41018.1"/>
    <property type="molecule type" value="Genomic_DNA"/>
</dbReference>
<sequence length="587" mass="65334">MRNSQGRTQPHGVDEENNEILPSSHQEREEEQENEKVVTPLPKLPMIMISMIIISEAVGYALLYPVVPFMVRDFLVYEHQNVVAQNQSISSSMVGFLPNFGLNRLYPIATFGNDFRNDFVERFSVLNNGNFTFNSTFNSTLNGTEPIFEIPEETVGLMIGALSSAFSAAQLLSNWFIARASDHVGRKPLLLLGLVFNIIFMSIFSVSRSFWFALAIRISHGLLNANIPIYKSFLMDISDSTNQEKAFVIISILWSCSNIVTPGIGGFLVNFAEKFPVLFGGEQSSLYKFFSENPFILPFSIPVLMNVVTLVLSVFLLKESLAKRFDFVNWFKTKLGKKKENMVVELVETADNHTIVDDSKDNLIKLSEHETQETGGGSKPSSQNSMLMLLKDSTVVKVVSLYLFLGIFTNLADELVPIFFSNSVKKRGLGLDSLIIGLILSVGGVTSLVMLIIYPLLSKKFGFLWLYRIGCSHSMVYTSQFLMINNASPSPEHIGSMNGLGHICASIGWAIGPFLCGVLVDVGLKFSRDIETADPDSFFAKVPFVDKLSFIVCSLICFFNLGLSFTVPKSSVTTRRYENPSKKIEQA</sequence>
<dbReference type="InParanoid" id="D2VPZ5"/>
<keyword evidence="2" id="KW-0813">Transport</keyword>
<comment type="subcellular location">
    <subcellularLocation>
        <location evidence="1">Membrane</location>
        <topology evidence="1">Multi-pass membrane protein</topology>
    </subcellularLocation>
</comment>
<evidence type="ECO:0000256" key="5">
    <source>
        <dbReference type="ARBA" id="ARBA00023136"/>
    </source>
</evidence>
<evidence type="ECO:0000313" key="8">
    <source>
        <dbReference type="EMBL" id="EFC41018.1"/>
    </source>
</evidence>
<feature type="transmembrane region" description="Helical" evidence="7">
    <location>
        <begin position="155"/>
        <end position="177"/>
    </location>
</feature>
<dbReference type="PROSITE" id="PS00216">
    <property type="entry name" value="SUGAR_TRANSPORT_1"/>
    <property type="match status" value="1"/>
</dbReference>
<dbReference type="Proteomes" id="UP000006671">
    <property type="component" value="Unassembled WGS sequence"/>
</dbReference>
<keyword evidence="9" id="KW-1185">Reference proteome</keyword>
<feature type="transmembrane region" description="Helical" evidence="7">
    <location>
        <begin position="500"/>
        <end position="520"/>
    </location>
</feature>
<dbReference type="VEuPathDB" id="AmoebaDB:NAEGRDRAFT_71109"/>
<evidence type="ECO:0000256" key="4">
    <source>
        <dbReference type="ARBA" id="ARBA00022989"/>
    </source>
</evidence>
<keyword evidence="5 7" id="KW-0472">Membrane</keyword>
<dbReference type="Gene3D" id="1.20.1250.20">
    <property type="entry name" value="MFS general substrate transporter like domains"/>
    <property type="match status" value="1"/>
</dbReference>
<dbReference type="RefSeq" id="XP_002673762.1">
    <property type="nucleotide sequence ID" value="XM_002673716.1"/>
</dbReference>
<evidence type="ECO:0000256" key="6">
    <source>
        <dbReference type="SAM" id="MobiDB-lite"/>
    </source>
</evidence>
<evidence type="ECO:0000256" key="3">
    <source>
        <dbReference type="ARBA" id="ARBA00022692"/>
    </source>
</evidence>
<proteinExistence type="predicted"/>
<feature type="transmembrane region" description="Helical" evidence="7">
    <location>
        <begin position="46"/>
        <end position="67"/>
    </location>
</feature>
<dbReference type="KEGG" id="ngr:NAEGRDRAFT_71109"/>
<dbReference type="eggNOG" id="KOG2615">
    <property type="taxonomic scope" value="Eukaryota"/>
</dbReference>
<keyword evidence="3 7" id="KW-0812">Transmembrane</keyword>
<dbReference type="GO" id="GO:0016020">
    <property type="term" value="C:membrane"/>
    <property type="evidence" value="ECO:0007669"/>
    <property type="project" value="UniProtKB-SubCell"/>
</dbReference>
<feature type="transmembrane region" description="Helical" evidence="7">
    <location>
        <begin position="212"/>
        <end position="234"/>
    </location>
</feature>
<dbReference type="InterPro" id="IPR005829">
    <property type="entry name" value="Sugar_transporter_CS"/>
</dbReference>
<evidence type="ECO:0000256" key="1">
    <source>
        <dbReference type="ARBA" id="ARBA00004141"/>
    </source>
</evidence>
<feature type="region of interest" description="Disordered" evidence="6">
    <location>
        <begin position="1"/>
        <end position="37"/>
    </location>
</feature>
<dbReference type="InterPro" id="IPR036259">
    <property type="entry name" value="MFS_trans_sf"/>
</dbReference>
<dbReference type="AlphaFoldDB" id="D2VPZ5"/>
<feature type="transmembrane region" description="Helical" evidence="7">
    <location>
        <begin position="246"/>
        <end position="269"/>
    </location>
</feature>
<gene>
    <name evidence="8" type="ORF">NAEGRDRAFT_71109</name>
</gene>
<dbReference type="InterPro" id="IPR011701">
    <property type="entry name" value="MFS"/>
</dbReference>
<feature type="transmembrane region" description="Helical" evidence="7">
    <location>
        <begin position="394"/>
        <end position="413"/>
    </location>
</feature>
<protein>
    <submittedName>
        <fullName evidence="8">Predicted protein</fullName>
    </submittedName>
</protein>
<reference evidence="8 9" key="1">
    <citation type="journal article" date="2010" name="Cell">
        <title>The genome of Naegleria gruberi illuminates early eukaryotic versatility.</title>
        <authorList>
            <person name="Fritz-Laylin L.K."/>
            <person name="Prochnik S.E."/>
            <person name="Ginger M.L."/>
            <person name="Dacks J.B."/>
            <person name="Carpenter M.L."/>
            <person name="Field M.C."/>
            <person name="Kuo A."/>
            <person name="Paredez A."/>
            <person name="Chapman J."/>
            <person name="Pham J."/>
            <person name="Shu S."/>
            <person name="Neupane R."/>
            <person name="Cipriano M."/>
            <person name="Mancuso J."/>
            <person name="Tu H."/>
            <person name="Salamov A."/>
            <person name="Lindquist E."/>
            <person name="Shapiro H."/>
            <person name="Lucas S."/>
            <person name="Grigoriev I.V."/>
            <person name="Cande W.Z."/>
            <person name="Fulton C."/>
            <person name="Rokhsar D.S."/>
            <person name="Dawson S.C."/>
        </authorList>
    </citation>
    <scope>NUCLEOTIDE SEQUENCE [LARGE SCALE GENOMIC DNA]</scope>
    <source>
        <strain evidence="8 9">NEG-M</strain>
    </source>
</reference>